<accession>A0A9D4R2U3</accession>
<sequence>MVNGSLSQTTQTTSSSHWPKTEPYCRLLLTLIYSSHIVYMSHLQDRSLFARPAPIL</sequence>
<keyword evidence="3" id="KW-1185">Reference proteome</keyword>
<feature type="compositionally biased region" description="Low complexity" evidence="1">
    <location>
        <begin position="7"/>
        <end position="16"/>
    </location>
</feature>
<protein>
    <submittedName>
        <fullName evidence="2">Uncharacterized protein</fullName>
    </submittedName>
</protein>
<evidence type="ECO:0000313" key="2">
    <source>
        <dbReference type="EMBL" id="KAH3851912.1"/>
    </source>
</evidence>
<feature type="region of interest" description="Disordered" evidence="1">
    <location>
        <begin position="1"/>
        <end position="20"/>
    </location>
</feature>
<evidence type="ECO:0000256" key="1">
    <source>
        <dbReference type="SAM" id="MobiDB-lite"/>
    </source>
</evidence>
<comment type="caution">
    <text evidence="2">The sequence shown here is derived from an EMBL/GenBank/DDBJ whole genome shotgun (WGS) entry which is preliminary data.</text>
</comment>
<proteinExistence type="predicted"/>
<dbReference type="Proteomes" id="UP000828390">
    <property type="component" value="Unassembled WGS sequence"/>
</dbReference>
<gene>
    <name evidence="2" type="ORF">DPMN_094399</name>
</gene>
<evidence type="ECO:0000313" key="3">
    <source>
        <dbReference type="Proteomes" id="UP000828390"/>
    </source>
</evidence>
<reference evidence="2" key="1">
    <citation type="journal article" date="2019" name="bioRxiv">
        <title>The Genome of the Zebra Mussel, Dreissena polymorpha: A Resource for Invasive Species Research.</title>
        <authorList>
            <person name="McCartney M.A."/>
            <person name="Auch B."/>
            <person name="Kono T."/>
            <person name="Mallez S."/>
            <person name="Zhang Y."/>
            <person name="Obille A."/>
            <person name="Becker A."/>
            <person name="Abrahante J.E."/>
            <person name="Garbe J."/>
            <person name="Badalamenti J.P."/>
            <person name="Herman A."/>
            <person name="Mangelson H."/>
            <person name="Liachko I."/>
            <person name="Sullivan S."/>
            <person name="Sone E.D."/>
            <person name="Koren S."/>
            <person name="Silverstein K.A.T."/>
            <person name="Beckman K.B."/>
            <person name="Gohl D.M."/>
        </authorList>
    </citation>
    <scope>NUCLEOTIDE SEQUENCE</scope>
    <source>
        <strain evidence="2">Duluth1</strain>
        <tissue evidence="2">Whole animal</tissue>
    </source>
</reference>
<reference evidence="2" key="2">
    <citation type="submission" date="2020-11" db="EMBL/GenBank/DDBJ databases">
        <authorList>
            <person name="McCartney M.A."/>
            <person name="Auch B."/>
            <person name="Kono T."/>
            <person name="Mallez S."/>
            <person name="Becker A."/>
            <person name="Gohl D.M."/>
            <person name="Silverstein K.A.T."/>
            <person name="Koren S."/>
            <person name="Bechman K.B."/>
            <person name="Herman A."/>
            <person name="Abrahante J.E."/>
            <person name="Garbe J."/>
        </authorList>
    </citation>
    <scope>NUCLEOTIDE SEQUENCE</scope>
    <source>
        <strain evidence="2">Duluth1</strain>
        <tissue evidence="2">Whole animal</tissue>
    </source>
</reference>
<organism evidence="2 3">
    <name type="scientific">Dreissena polymorpha</name>
    <name type="common">Zebra mussel</name>
    <name type="synonym">Mytilus polymorpha</name>
    <dbReference type="NCBI Taxonomy" id="45954"/>
    <lineage>
        <taxon>Eukaryota</taxon>
        <taxon>Metazoa</taxon>
        <taxon>Spiralia</taxon>
        <taxon>Lophotrochozoa</taxon>
        <taxon>Mollusca</taxon>
        <taxon>Bivalvia</taxon>
        <taxon>Autobranchia</taxon>
        <taxon>Heteroconchia</taxon>
        <taxon>Euheterodonta</taxon>
        <taxon>Imparidentia</taxon>
        <taxon>Neoheterodontei</taxon>
        <taxon>Myida</taxon>
        <taxon>Dreissenoidea</taxon>
        <taxon>Dreissenidae</taxon>
        <taxon>Dreissena</taxon>
    </lineage>
</organism>
<name>A0A9D4R2U3_DREPO</name>
<dbReference type="AlphaFoldDB" id="A0A9D4R2U3"/>
<dbReference type="EMBL" id="JAIWYP010000003">
    <property type="protein sequence ID" value="KAH3851912.1"/>
    <property type="molecule type" value="Genomic_DNA"/>
</dbReference>